<evidence type="ECO:0000313" key="2">
    <source>
        <dbReference type="EMBL" id="BBO35667.1"/>
    </source>
</evidence>
<keyword evidence="3" id="KW-1185">Reference proteome</keyword>
<sequence length="39" mass="4317">MNRGERQLLQTGRYRLSRKPDDNNLADSACEPAAILGAD</sequence>
<reference evidence="3" key="1">
    <citation type="submission" date="2019-10" db="EMBL/GenBank/DDBJ databases">
        <title>Lacipirellula parvula gen. nov., sp. nov., representing a lineage of planctomycetes widespread in freshwater anoxic habitats, and description of the family Lacipirellulaceae.</title>
        <authorList>
            <person name="Dedysh S.N."/>
            <person name="Kulichevskaya I.S."/>
            <person name="Beletsky A.V."/>
            <person name="Rakitin A.L."/>
            <person name="Mardanov A.V."/>
            <person name="Ivanova A.A."/>
            <person name="Saltykova V.X."/>
            <person name="Rijpstra W.I.C."/>
            <person name="Sinninghe Damste J.S."/>
            <person name="Ravin N.V."/>
        </authorList>
    </citation>
    <scope>NUCLEOTIDE SEQUENCE [LARGE SCALE GENOMIC DNA]</scope>
    <source>
        <strain evidence="3">PX69</strain>
    </source>
</reference>
<dbReference type="EMBL" id="AP021861">
    <property type="protein sequence ID" value="BBO35667.1"/>
    <property type="molecule type" value="Genomic_DNA"/>
</dbReference>
<evidence type="ECO:0000313" key="3">
    <source>
        <dbReference type="Proteomes" id="UP000326837"/>
    </source>
</evidence>
<evidence type="ECO:0000256" key="1">
    <source>
        <dbReference type="SAM" id="MobiDB-lite"/>
    </source>
</evidence>
<dbReference type="Proteomes" id="UP000326837">
    <property type="component" value="Chromosome"/>
</dbReference>
<proteinExistence type="predicted"/>
<protein>
    <submittedName>
        <fullName evidence="2">Uncharacterized protein</fullName>
    </submittedName>
</protein>
<accession>A0A5K7XI56</accession>
<dbReference type="AlphaFoldDB" id="A0A5K7XI56"/>
<dbReference type="KEGG" id="lpav:PLANPX_5279"/>
<feature type="region of interest" description="Disordered" evidence="1">
    <location>
        <begin position="1"/>
        <end position="39"/>
    </location>
</feature>
<organism evidence="2 3">
    <name type="scientific">Lacipirellula parvula</name>
    <dbReference type="NCBI Taxonomy" id="2650471"/>
    <lineage>
        <taxon>Bacteria</taxon>
        <taxon>Pseudomonadati</taxon>
        <taxon>Planctomycetota</taxon>
        <taxon>Planctomycetia</taxon>
        <taxon>Pirellulales</taxon>
        <taxon>Lacipirellulaceae</taxon>
        <taxon>Lacipirellula</taxon>
    </lineage>
</organism>
<gene>
    <name evidence="2" type="ORF">PLANPX_5279</name>
</gene>
<name>A0A5K7XI56_9BACT</name>